<keyword evidence="3" id="KW-1185">Reference proteome</keyword>
<sequence>MRWSQITQYRGFYASATQLDVLRSCRNLVECSIRFDGGESSEASVVLPALRRLQVQGTAVLSYLTAPNLHDLLVHDAGPSVSAFLLRSACQLRELVVTQSLFHRSAISSHSSTSARSSNIWLSTSRDRPCTMRTCLPCSMLFICRVREINLTSVRRSRPSHSDGRRRTRPCSRIRGTTRSFE</sequence>
<protein>
    <submittedName>
        <fullName evidence="2">Uncharacterized protein</fullName>
    </submittedName>
</protein>
<name>A0AAD7F945_9AGAR</name>
<dbReference type="Proteomes" id="UP001221142">
    <property type="component" value="Unassembled WGS sequence"/>
</dbReference>
<accession>A0AAD7F945</accession>
<evidence type="ECO:0000256" key="1">
    <source>
        <dbReference type="SAM" id="MobiDB-lite"/>
    </source>
</evidence>
<proteinExistence type="predicted"/>
<evidence type="ECO:0000313" key="2">
    <source>
        <dbReference type="EMBL" id="KAJ7604459.1"/>
    </source>
</evidence>
<gene>
    <name evidence="2" type="ORF">FB45DRAFT_956751</name>
</gene>
<organism evidence="2 3">
    <name type="scientific">Roridomyces roridus</name>
    <dbReference type="NCBI Taxonomy" id="1738132"/>
    <lineage>
        <taxon>Eukaryota</taxon>
        <taxon>Fungi</taxon>
        <taxon>Dikarya</taxon>
        <taxon>Basidiomycota</taxon>
        <taxon>Agaricomycotina</taxon>
        <taxon>Agaricomycetes</taxon>
        <taxon>Agaricomycetidae</taxon>
        <taxon>Agaricales</taxon>
        <taxon>Marasmiineae</taxon>
        <taxon>Mycenaceae</taxon>
        <taxon>Roridomyces</taxon>
    </lineage>
</organism>
<dbReference type="EMBL" id="JARKIF010000104">
    <property type="protein sequence ID" value="KAJ7604459.1"/>
    <property type="molecule type" value="Genomic_DNA"/>
</dbReference>
<comment type="caution">
    <text evidence="2">The sequence shown here is derived from an EMBL/GenBank/DDBJ whole genome shotgun (WGS) entry which is preliminary data.</text>
</comment>
<evidence type="ECO:0000313" key="3">
    <source>
        <dbReference type="Proteomes" id="UP001221142"/>
    </source>
</evidence>
<reference evidence="2" key="1">
    <citation type="submission" date="2023-03" db="EMBL/GenBank/DDBJ databases">
        <title>Massive genome expansion in bonnet fungi (Mycena s.s.) driven by repeated elements and novel gene families across ecological guilds.</title>
        <authorList>
            <consortium name="Lawrence Berkeley National Laboratory"/>
            <person name="Harder C.B."/>
            <person name="Miyauchi S."/>
            <person name="Viragh M."/>
            <person name="Kuo A."/>
            <person name="Thoen E."/>
            <person name="Andreopoulos B."/>
            <person name="Lu D."/>
            <person name="Skrede I."/>
            <person name="Drula E."/>
            <person name="Henrissat B."/>
            <person name="Morin E."/>
            <person name="Kohler A."/>
            <person name="Barry K."/>
            <person name="LaButti K."/>
            <person name="Morin E."/>
            <person name="Salamov A."/>
            <person name="Lipzen A."/>
            <person name="Mereny Z."/>
            <person name="Hegedus B."/>
            <person name="Baldrian P."/>
            <person name="Stursova M."/>
            <person name="Weitz H."/>
            <person name="Taylor A."/>
            <person name="Grigoriev I.V."/>
            <person name="Nagy L.G."/>
            <person name="Martin F."/>
            <person name="Kauserud H."/>
        </authorList>
    </citation>
    <scope>NUCLEOTIDE SEQUENCE</scope>
    <source>
        <strain evidence="2">9284</strain>
    </source>
</reference>
<feature type="region of interest" description="Disordered" evidence="1">
    <location>
        <begin position="155"/>
        <end position="182"/>
    </location>
</feature>
<dbReference type="AlphaFoldDB" id="A0AAD7F945"/>